<dbReference type="SUPFAM" id="SSF54637">
    <property type="entry name" value="Thioesterase/thiol ester dehydrase-isomerase"/>
    <property type="match status" value="1"/>
</dbReference>
<dbReference type="InterPro" id="IPR050237">
    <property type="entry name" value="ATP-dep_AMP-bd_enzyme"/>
</dbReference>
<dbReference type="Pfam" id="PF00501">
    <property type="entry name" value="AMP-binding"/>
    <property type="match status" value="1"/>
</dbReference>
<dbReference type="AlphaFoldDB" id="A9ICX8"/>
<dbReference type="PROSITE" id="PS00455">
    <property type="entry name" value="AMP_BINDING"/>
    <property type="match status" value="1"/>
</dbReference>
<feature type="domain" description="AMP-binding enzyme C-terminal" evidence="2">
    <location>
        <begin position="368"/>
        <end position="449"/>
    </location>
</feature>
<evidence type="ECO:0008006" key="6">
    <source>
        <dbReference type="Google" id="ProtNLM"/>
    </source>
</evidence>
<protein>
    <recommendedName>
        <fullName evidence="6">AMP-dependent synthetase/ligase domain-containing protein</fullName>
    </recommendedName>
</protein>
<dbReference type="InterPro" id="IPR000873">
    <property type="entry name" value="AMP-dep_synth/lig_dom"/>
</dbReference>
<dbReference type="Pfam" id="PF13193">
    <property type="entry name" value="AMP-binding_C"/>
    <property type="match status" value="1"/>
</dbReference>
<dbReference type="Pfam" id="PF22818">
    <property type="entry name" value="ApeI-like"/>
    <property type="match status" value="1"/>
</dbReference>
<dbReference type="InterPro" id="IPR042099">
    <property type="entry name" value="ANL_N_sf"/>
</dbReference>
<sequence>MVGTPPHDCRPGRHPAMNASQWIDPTRLLLPVSGRKLSNSPALDSAGFSQRVLCLAGALRERGTRNAALWFDDALELAVALYACWRADVVAHIPGDVLAQTCARLDTDVDLWLSDAALPLAAPRVHCPASMNAAPLPACVLDETHAAVVLYTSGSSGAPKAVIKQWRQLAGEIRALARHLPGDETLCVLGSVGPHHMFGLPFRVLWPLCAGHLIDRPQRHYPEELADASLAHPRFMWITSPALLRRVERRIDWPALRGRLAAIYTAGGPLPLSISDQIAAASGCRPTEIYGSSETGAAAIRQGNQEWRLLPGMQAGLDAQGALWLESPWTAGREQTADAATLTATGLQLHGRLDRIIKLEEKRISLAEVEQALEAHPHVAEARAGLAPGQIRLTALIALSAKGLHALRNGGRKALIDDLRAHLRERIAPLAVPRSWRLLRQLPWNAQGKLTHAQFIELAGPRPSHPRFEAPHPVDGDAVQTAFDVPLDLPVFLGHFPAAPVVPGVVQIEWALAQAQRHLSPGLQAATIENLKFQRLMRPGDQVTLTLRWNEARNKLNFNYHLAGEPCSSGRFVCAPNEPQPV</sequence>
<accession>A9ICX8</accession>
<dbReference type="KEGG" id="bpt:Bpet4378"/>
<dbReference type="InterPro" id="IPR025110">
    <property type="entry name" value="AMP-bd_C"/>
</dbReference>
<dbReference type="InterPro" id="IPR045851">
    <property type="entry name" value="AMP-bd_C_sf"/>
</dbReference>
<dbReference type="InterPro" id="IPR029069">
    <property type="entry name" value="HotDog_dom_sf"/>
</dbReference>
<reference evidence="4 5" key="1">
    <citation type="journal article" date="2008" name="BMC Genomics">
        <title>The missing link: Bordetella petrii is endowed with both the metabolic versatility of environmental bacteria and virulence traits of pathogenic Bordetellae.</title>
        <authorList>
            <person name="Gross R."/>
            <person name="Guzman C.A."/>
            <person name="Sebaihia M."/>
            <person name="Martins Dos Santos V.A."/>
            <person name="Pieper D.H."/>
            <person name="Koebnik R."/>
            <person name="Lechner M."/>
            <person name="Bartels D."/>
            <person name="Buhrmester J."/>
            <person name="Choudhuri J.V."/>
            <person name="Ebensen T."/>
            <person name="Gaigalat L."/>
            <person name="Herrmann S."/>
            <person name="Khachane A.N."/>
            <person name="Larisch C."/>
            <person name="Link S."/>
            <person name="Linke B."/>
            <person name="Meyer F."/>
            <person name="Mormann S."/>
            <person name="Nakunst D."/>
            <person name="Rueckert C."/>
            <person name="Schneiker-Bekel S."/>
            <person name="Schulze K."/>
            <person name="Vorhoelter F.J."/>
            <person name="Yevsa T."/>
            <person name="Engle J.T."/>
            <person name="Goldman W.E."/>
            <person name="Puehler A."/>
            <person name="Goebel U.B."/>
            <person name="Goesmann A."/>
            <person name="Bloecker H."/>
            <person name="Kaiser O."/>
            <person name="Martinez-Arias R."/>
        </authorList>
    </citation>
    <scope>NUCLEOTIDE SEQUENCE [LARGE SCALE GENOMIC DNA]</scope>
    <source>
        <strain evidence="5">ATCC BAA-461 / DSM 12804 / CCUG 43448 / CIP 107267 / Se-1111R</strain>
    </source>
</reference>
<evidence type="ECO:0000313" key="4">
    <source>
        <dbReference type="EMBL" id="CAP44729.1"/>
    </source>
</evidence>
<keyword evidence="5" id="KW-1185">Reference proteome</keyword>
<dbReference type="InterPro" id="IPR054545">
    <property type="entry name" value="ApeI-like"/>
</dbReference>
<dbReference type="eggNOG" id="COG0318">
    <property type="taxonomic scope" value="Bacteria"/>
</dbReference>
<dbReference type="eggNOG" id="COG0764">
    <property type="taxonomic scope" value="Bacteria"/>
</dbReference>
<dbReference type="STRING" id="94624.Bpet4378"/>
<organism evidence="4 5">
    <name type="scientific">Bordetella petrii (strain ATCC BAA-461 / DSM 12804 / CCUG 43448 / CIP 107267 / Se-1111R)</name>
    <dbReference type="NCBI Taxonomy" id="340100"/>
    <lineage>
        <taxon>Bacteria</taxon>
        <taxon>Pseudomonadati</taxon>
        <taxon>Pseudomonadota</taxon>
        <taxon>Betaproteobacteria</taxon>
        <taxon>Burkholderiales</taxon>
        <taxon>Alcaligenaceae</taxon>
        <taxon>Bordetella</taxon>
    </lineage>
</organism>
<dbReference type="Proteomes" id="UP000001225">
    <property type="component" value="Chromosome"/>
</dbReference>
<name>A9ICX8_BORPD</name>
<gene>
    <name evidence="4" type="ordered locus">Bpet4378</name>
</gene>
<dbReference type="SUPFAM" id="SSF56801">
    <property type="entry name" value="Acetyl-CoA synthetase-like"/>
    <property type="match status" value="1"/>
</dbReference>
<dbReference type="GO" id="GO:0016878">
    <property type="term" value="F:acid-thiol ligase activity"/>
    <property type="evidence" value="ECO:0007669"/>
    <property type="project" value="UniProtKB-ARBA"/>
</dbReference>
<dbReference type="Gene3D" id="3.40.50.12780">
    <property type="entry name" value="N-terminal domain of ligase-like"/>
    <property type="match status" value="1"/>
</dbReference>
<evidence type="ECO:0000259" key="2">
    <source>
        <dbReference type="Pfam" id="PF13193"/>
    </source>
</evidence>
<evidence type="ECO:0000313" key="5">
    <source>
        <dbReference type="Proteomes" id="UP000001225"/>
    </source>
</evidence>
<feature type="domain" description="AMP-dependent synthetase/ligase" evidence="1">
    <location>
        <begin position="134"/>
        <end position="310"/>
    </location>
</feature>
<dbReference type="PANTHER" id="PTHR43767:SF1">
    <property type="entry name" value="NONRIBOSOMAL PEPTIDE SYNTHASE PES1 (EUROFUNG)-RELATED"/>
    <property type="match status" value="1"/>
</dbReference>
<dbReference type="PANTHER" id="PTHR43767">
    <property type="entry name" value="LONG-CHAIN-FATTY-ACID--COA LIGASE"/>
    <property type="match status" value="1"/>
</dbReference>
<proteinExistence type="predicted"/>
<feature type="domain" description="ApeI dehydratase-like" evidence="3">
    <location>
        <begin position="475"/>
        <end position="571"/>
    </location>
</feature>
<dbReference type="EMBL" id="AM902716">
    <property type="protein sequence ID" value="CAP44729.1"/>
    <property type="molecule type" value="Genomic_DNA"/>
</dbReference>
<dbReference type="Gene3D" id="3.10.129.10">
    <property type="entry name" value="Hotdog Thioesterase"/>
    <property type="match status" value="1"/>
</dbReference>
<evidence type="ECO:0000259" key="1">
    <source>
        <dbReference type="Pfam" id="PF00501"/>
    </source>
</evidence>
<evidence type="ECO:0000259" key="3">
    <source>
        <dbReference type="Pfam" id="PF22818"/>
    </source>
</evidence>
<dbReference type="InterPro" id="IPR020845">
    <property type="entry name" value="AMP-binding_CS"/>
</dbReference>
<dbReference type="Gene3D" id="3.30.300.30">
    <property type="match status" value="1"/>
</dbReference>